<dbReference type="PRINTS" id="PR00753">
    <property type="entry name" value="ACCSYNTHASE"/>
</dbReference>
<evidence type="ECO:0000313" key="9">
    <source>
        <dbReference type="EMBL" id="CAG1851213.1"/>
    </source>
</evidence>
<dbReference type="InterPro" id="IPR015424">
    <property type="entry name" value="PyrdxlP-dep_Trfase"/>
</dbReference>
<evidence type="ECO:0000259" key="8">
    <source>
        <dbReference type="Pfam" id="PF00155"/>
    </source>
</evidence>
<dbReference type="Gene3D" id="3.40.640.10">
    <property type="entry name" value="Type I PLP-dependent aspartate aminotransferase-like (Major domain)"/>
    <property type="match status" value="1"/>
</dbReference>
<keyword evidence="5 6" id="KW-0663">Pyridoxal phosphate</keyword>
<sequence>MAPTSQGSAVSDNKNNAACMPNKPAPTANGATVKCNPCLSENKTSIRGVVAQLLAMVNPEKPLISLGVGDASSFPCFRKGKDFSDSLLAAVSSSMFDCYPPSYGFPFARSRAVAEFLSKGVKHGIREDSVYLTVGGTQAIQVCLTVLASPGSNLLLPRPGFPPYETACELAGVEARYYDLAPRRGWEMDLSQLRSLADANTAGLVIINPNNPCGAVYSSTHLQQIAETARDLNIPIIADEIYGHMVFGGSRFIPMASFAHLTPVITIGALSKRWMLPGWRLGWLAICDPHGLIKQVKVAAEMLMNVTSGPASVIQAAVPGILSDSHEEFHRNVLTVLESSLDALYARIGQIEVLQCHSRPQGSMFMMVEINTTLVFGIENDMDFAKELIREESVLVLPGSVIGLKNWIRIFFGIPADVLREACDRIESFCKRRQIKSSSIL</sequence>
<dbReference type="Pfam" id="PF00155">
    <property type="entry name" value="Aminotran_1_2"/>
    <property type="match status" value="1"/>
</dbReference>
<dbReference type="InterPro" id="IPR015422">
    <property type="entry name" value="PyrdxlP-dep_Trfase_small"/>
</dbReference>
<evidence type="ECO:0000256" key="1">
    <source>
        <dbReference type="ARBA" id="ARBA00001933"/>
    </source>
</evidence>
<dbReference type="NCBIfam" id="TIGR01265">
    <property type="entry name" value="tyr_nico_aTase"/>
    <property type="match status" value="1"/>
</dbReference>
<dbReference type="InterPro" id="IPR004839">
    <property type="entry name" value="Aminotransferase_I/II_large"/>
</dbReference>
<proteinExistence type="inferred from homology"/>
<evidence type="ECO:0000256" key="7">
    <source>
        <dbReference type="PIRSR" id="PIRSR000517-1"/>
    </source>
</evidence>
<dbReference type="FunFam" id="3.40.640.10:FF:000048">
    <property type="entry name" value="tyrosine aminotransferase"/>
    <property type="match status" value="1"/>
</dbReference>
<feature type="modified residue" description="N6-(pyridoxal phosphate)lysine" evidence="7">
    <location>
        <position position="272"/>
    </location>
</feature>
<dbReference type="PANTHER" id="PTHR45744">
    <property type="entry name" value="TYROSINE AMINOTRANSFERASE"/>
    <property type="match status" value="1"/>
</dbReference>
<protein>
    <submittedName>
        <fullName evidence="9">(wild Malaysian banana) hypothetical protein</fullName>
    </submittedName>
</protein>
<keyword evidence="3" id="KW-0032">Aminotransferase</keyword>
<evidence type="ECO:0000256" key="3">
    <source>
        <dbReference type="ARBA" id="ARBA00022576"/>
    </source>
</evidence>
<dbReference type="GO" id="GO:0008483">
    <property type="term" value="F:transaminase activity"/>
    <property type="evidence" value="ECO:0007669"/>
    <property type="project" value="UniProtKB-KW"/>
</dbReference>
<organism evidence="9">
    <name type="scientific">Musa acuminata subsp. malaccensis</name>
    <name type="common">Wild banana</name>
    <name type="synonym">Musa malaccensis</name>
    <dbReference type="NCBI Taxonomy" id="214687"/>
    <lineage>
        <taxon>Eukaryota</taxon>
        <taxon>Viridiplantae</taxon>
        <taxon>Streptophyta</taxon>
        <taxon>Embryophyta</taxon>
        <taxon>Tracheophyta</taxon>
        <taxon>Spermatophyta</taxon>
        <taxon>Magnoliopsida</taxon>
        <taxon>Liliopsida</taxon>
        <taxon>Zingiberales</taxon>
        <taxon>Musaceae</taxon>
        <taxon>Musa</taxon>
    </lineage>
</organism>
<comment type="similarity">
    <text evidence="2 6">Belongs to the class-I pyridoxal-phosphate-dependent aminotransferase family.</text>
</comment>
<comment type="cofactor">
    <cofactor evidence="1 6 7">
        <name>pyridoxal 5'-phosphate</name>
        <dbReference type="ChEBI" id="CHEBI:597326"/>
    </cofactor>
</comment>
<evidence type="ECO:0000256" key="2">
    <source>
        <dbReference type="ARBA" id="ARBA00007441"/>
    </source>
</evidence>
<dbReference type="InterPro" id="IPR015421">
    <property type="entry name" value="PyrdxlP-dep_Trfase_major"/>
</dbReference>
<dbReference type="GO" id="GO:0006520">
    <property type="term" value="P:amino acid metabolic process"/>
    <property type="evidence" value="ECO:0007669"/>
    <property type="project" value="InterPro"/>
</dbReference>
<dbReference type="InterPro" id="IPR005958">
    <property type="entry name" value="TyrNic_aminoTrfase"/>
</dbReference>
<gene>
    <name evidence="9" type="ORF">GSMUA_193530.1</name>
</gene>
<dbReference type="GO" id="GO:0030170">
    <property type="term" value="F:pyridoxal phosphate binding"/>
    <property type="evidence" value="ECO:0007669"/>
    <property type="project" value="InterPro"/>
</dbReference>
<feature type="domain" description="Aminotransferase class I/classII large" evidence="8">
    <location>
        <begin position="63"/>
        <end position="426"/>
    </location>
</feature>
<name>A0A8D7AMP0_MUSAM</name>
<dbReference type="PANTHER" id="PTHR45744:SF2">
    <property type="entry name" value="TYROSINE AMINOTRANSFERASE"/>
    <property type="match status" value="1"/>
</dbReference>
<accession>A0A8D7AMP0</accession>
<reference evidence="9" key="1">
    <citation type="submission" date="2021-03" db="EMBL/GenBank/DDBJ databases">
        <authorList>
            <consortium name="Genoscope - CEA"/>
            <person name="William W."/>
        </authorList>
    </citation>
    <scope>NUCLEOTIDE SEQUENCE</scope>
    <source>
        <strain evidence="9">Doubled-haploid Pahang</strain>
    </source>
</reference>
<dbReference type="AlphaFoldDB" id="A0A8D7AMP0"/>
<evidence type="ECO:0000256" key="6">
    <source>
        <dbReference type="PIRNR" id="PIRNR000517"/>
    </source>
</evidence>
<keyword evidence="4" id="KW-0808">Transferase</keyword>
<dbReference type="SUPFAM" id="SSF53383">
    <property type="entry name" value="PLP-dependent transferases"/>
    <property type="match status" value="1"/>
</dbReference>
<dbReference type="EMBL" id="HG996468">
    <property type="protein sequence ID" value="CAG1851213.1"/>
    <property type="molecule type" value="Genomic_DNA"/>
</dbReference>
<evidence type="ECO:0000256" key="4">
    <source>
        <dbReference type="ARBA" id="ARBA00022679"/>
    </source>
</evidence>
<evidence type="ECO:0000256" key="5">
    <source>
        <dbReference type="ARBA" id="ARBA00022898"/>
    </source>
</evidence>
<dbReference type="CDD" id="cd00609">
    <property type="entry name" value="AAT_like"/>
    <property type="match status" value="1"/>
</dbReference>
<dbReference type="Gene3D" id="3.90.1150.10">
    <property type="entry name" value="Aspartate Aminotransferase, domain 1"/>
    <property type="match status" value="1"/>
</dbReference>
<dbReference type="PIRSF" id="PIRSF000517">
    <property type="entry name" value="Tyr_transaminase"/>
    <property type="match status" value="1"/>
</dbReference>